<evidence type="ECO:0000313" key="2">
    <source>
        <dbReference type="Proteomes" id="UP000707451"/>
    </source>
</evidence>
<reference evidence="1" key="1">
    <citation type="submission" date="2021-06" db="EMBL/GenBank/DDBJ databases">
        <title>Genome Sequence of Mortierella hyaline Strain SCG-10, a Cold-Adapted, Nitrate-Reducing Fungus Isolated from Soil in Minnesota, USA.</title>
        <authorList>
            <person name="Aldossari N."/>
        </authorList>
    </citation>
    <scope>NUCLEOTIDE SEQUENCE</scope>
    <source>
        <strain evidence="1">SCG-10</strain>
    </source>
</reference>
<dbReference type="Proteomes" id="UP000707451">
    <property type="component" value="Unassembled WGS sequence"/>
</dbReference>
<organism evidence="1 2">
    <name type="scientific">Linnemannia hyalina</name>
    <dbReference type="NCBI Taxonomy" id="64524"/>
    <lineage>
        <taxon>Eukaryota</taxon>
        <taxon>Fungi</taxon>
        <taxon>Fungi incertae sedis</taxon>
        <taxon>Mucoromycota</taxon>
        <taxon>Mortierellomycotina</taxon>
        <taxon>Mortierellomycetes</taxon>
        <taxon>Mortierellales</taxon>
        <taxon>Mortierellaceae</taxon>
        <taxon>Linnemannia</taxon>
    </lineage>
</organism>
<dbReference type="EMBL" id="JAHRHY010000013">
    <property type="protein sequence ID" value="KAG9064669.1"/>
    <property type="molecule type" value="Genomic_DNA"/>
</dbReference>
<proteinExistence type="predicted"/>
<keyword evidence="2" id="KW-1185">Reference proteome</keyword>
<dbReference type="OrthoDB" id="2383684at2759"/>
<dbReference type="InterPro" id="IPR032675">
    <property type="entry name" value="LRR_dom_sf"/>
</dbReference>
<sequence length="764" mass="86068">MHPLWLPELRMLVGQYLPQRDILACILVSKAWHADFQSLLFRSITLDDATIHALSKEALHQHAHLIRHLVLSEPMRLTIGSFNPNFICCSPMLTPIQPHPPQSPPPSTPLLSTSPLAPTGTFPKCHSSSHRFPCSTACRNLLTLDIHPSLLFRRRVHEQIPKYKIPIVGTDRYNDLQDDFWCLQSTDACIRLIQQNPNLQSLTESFDEMSPFHRIRFTKQLCELQHHNLRTIHLSKWEVSPTELNLLIDNSRSLFLLRFSKLTLKNITGVAIGLRSSSPSATETAFSPQPQPSTPPATPVLNLQHLKVLIMTHATFQMSELRIEAPSLMVVNLSFSQVQCNNAWSSSPNIVWNTPNLQQLVHNRTERSIGTASLLSSPRALCAASFADYELPAQLTTEIVTKQGQNLQSLRLACFTGVTPEDLRLVLTNCPNLITLCAPEIRMWAGDLVPVVVGGMQPPFSPSPTLHEARRAGSGNINGGCGVGCGGDGVCATRGRGVEESKQHQDDQEMPWGCGKVAFQPTSRNTHSHSAMPQDNGNQKEWVCHKLERLSIYVSLEPVQEEDEMMCYPGNVQEQGVGNGQGLLSLAFDKDTQARLYSRQQPHSLQQDFQQKQSWHLFQHRFHQHQHRHHRQHQEATVDLTRVAFLNQLSKLRRLRHLDLSGEHVEKASLVQIGLPWTLPGGIEQLATLQELEHIAVTGWVEQMGPEEISWMKRSWPKLQHVSLLKTDTPGISRFEGLLAKMWPELTVQDKARNKGFCPPLYLR</sequence>
<name>A0A9P7XPH8_9FUNG</name>
<protein>
    <recommendedName>
        <fullName evidence="3">F-box domain-containing protein</fullName>
    </recommendedName>
</protein>
<dbReference type="AlphaFoldDB" id="A0A9P7XPH8"/>
<accession>A0A9P7XPH8</accession>
<comment type="caution">
    <text evidence="1">The sequence shown here is derived from an EMBL/GenBank/DDBJ whole genome shotgun (WGS) entry which is preliminary data.</text>
</comment>
<evidence type="ECO:0008006" key="3">
    <source>
        <dbReference type="Google" id="ProtNLM"/>
    </source>
</evidence>
<evidence type="ECO:0000313" key="1">
    <source>
        <dbReference type="EMBL" id="KAG9064669.1"/>
    </source>
</evidence>
<gene>
    <name evidence="1" type="ORF">KI688_002927</name>
</gene>
<dbReference type="Gene3D" id="3.80.10.10">
    <property type="entry name" value="Ribonuclease Inhibitor"/>
    <property type="match status" value="1"/>
</dbReference>